<dbReference type="GeneID" id="300993062"/>
<reference evidence="1 2" key="1">
    <citation type="submission" date="2021-04" db="EMBL/GenBank/DDBJ databases">
        <title>Nocardia tengchongensis.</title>
        <authorList>
            <person name="Zhuang k."/>
            <person name="Ran Y."/>
            <person name="Li W."/>
        </authorList>
    </citation>
    <scope>NUCLEOTIDE SEQUENCE [LARGE SCALE GENOMIC DNA]</scope>
    <source>
        <strain evidence="1 2">CFH S0057</strain>
    </source>
</reference>
<organism evidence="1 2">
    <name type="scientific">Nocardia tengchongensis</name>
    <dbReference type="NCBI Taxonomy" id="2055889"/>
    <lineage>
        <taxon>Bacteria</taxon>
        <taxon>Bacillati</taxon>
        <taxon>Actinomycetota</taxon>
        <taxon>Actinomycetes</taxon>
        <taxon>Mycobacteriales</taxon>
        <taxon>Nocardiaceae</taxon>
        <taxon>Nocardia</taxon>
    </lineage>
</organism>
<evidence type="ECO:0008006" key="3">
    <source>
        <dbReference type="Google" id="ProtNLM"/>
    </source>
</evidence>
<evidence type="ECO:0000313" key="1">
    <source>
        <dbReference type="EMBL" id="QVI19361.1"/>
    </source>
</evidence>
<proteinExistence type="predicted"/>
<sequence length="95" mass="10649">MTIYATDDWSMTSDLTDENAVRVADRWMLAWRCSWLPDRLLTRAQALAAMVLAEIVAADPYPRHEAAQGRMISAAGEVGIPVEQAVFLLMRRRSA</sequence>
<dbReference type="EMBL" id="CP074371">
    <property type="protein sequence ID" value="QVI19361.1"/>
    <property type="molecule type" value="Genomic_DNA"/>
</dbReference>
<accession>A0ABX8CHD3</accession>
<protein>
    <recommendedName>
        <fullName evidence="3">ANTAR domain-containing protein</fullName>
    </recommendedName>
</protein>
<dbReference type="Proteomes" id="UP000683310">
    <property type="component" value="Chromosome"/>
</dbReference>
<keyword evidence="2" id="KW-1185">Reference proteome</keyword>
<dbReference type="RefSeq" id="WP_213555394.1">
    <property type="nucleotide sequence ID" value="NZ_JBFAJM010000009.1"/>
</dbReference>
<gene>
    <name evidence="1" type="ORF">KHQ06_23455</name>
</gene>
<evidence type="ECO:0000313" key="2">
    <source>
        <dbReference type="Proteomes" id="UP000683310"/>
    </source>
</evidence>
<name>A0ABX8CHD3_9NOCA</name>